<dbReference type="OrthoDB" id="10423753at2759"/>
<accession>A0A0C3LIH9</accession>
<evidence type="ECO:0000256" key="1">
    <source>
        <dbReference type="SAM" id="MobiDB-lite"/>
    </source>
</evidence>
<dbReference type="Proteomes" id="UP000054248">
    <property type="component" value="Unassembled WGS sequence"/>
</dbReference>
<evidence type="ECO:0000313" key="3">
    <source>
        <dbReference type="Proteomes" id="UP000054248"/>
    </source>
</evidence>
<name>A0A0C3LIH9_9AGAM</name>
<feature type="compositionally biased region" description="Acidic residues" evidence="1">
    <location>
        <begin position="142"/>
        <end position="171"/>
    </location>
</feature>
<keyword evidence="3" id="KW-1185">Reference proteome</keyword>
<feature type="region of interest" description="Disordered" evidence="1">
    <location>
        <begin position="93"/>
        <end position="180"/>
    </location>
</feature>
<organism evidence="2 3">
    <name type="scientific">Tulasnella calospora MUT 4182</name>
    <dbReference type="NCBI Taxonomy" id="1051891"/>
    <lineage>
        <taxon>Eukaryota</taxon>
        <taxon>Fungi</taxon>
        <taxon>Dikarya</taxon>
        <taxon>Basidiomycota</taxon>
        <taxon>Agaricomycotina</taxon>
        <taxon>Agaricomycetes</taxon>
        <taxon>Cantharellales</taxon>
        <taxon>Tulasnellaceae</taxon>
        <taxon>Tulasnella</taxon>
    </lineage>
</organism>
<gene>
    <name evidence="2" type="ORF">M407DRAFT_29158</name>
</gene>
<feature type="compositionally biased region" description="Polar residues" evidence="1">
    <location>
        <begin position="97"/>
        <end position="113"/>
    </location>
</feature>
<dbReference type="EMBL" id="KN823145">
    <property type="protein sequence ID" value="KIO21232.1"/>
    <property type="molecule type" value="Genomic_DNA"/>
</dbReference>
<feature type="non-terminal residue" evidence="2">
    <location>
        <position position="180"/>
    </location>
</feature>
<protein>
    <submittedName>
        <fullName evidence="2">Uncharacterized protein</fullName>
    </submittedName>
</protein>
<proteinExistence type="predicted"/>
<dbReference type="HOGENOM" id="CLU_1499883_0_0_1"/>
<reference evidence="2 3" key="1">
    <citation type="submission" date="2014-04" db="EMBL/GenBank/DDBJ databases">
        <authorList>
            <consortium name="DOE Joint Genome Institute"/>
            <person name="Kuo A."/>
            <person name="Girlanda M."/>
            <person name="Perotto S."/>
            <person name="Kohler A."/>
            <person name="Nagy L.G."/>
            <person name="Floudas D."/>
            <person name="Copeland A."/>
            <person name="Barry K.W."/>
            <person name="Cichocki N."/>
            <person name="Veneault-Fourrey C."/>
            <person name="LaButti K."/>
            <person name="Lindquist E.A."/>
            <person name="Lipzen A."/>
            <person name="Lundell T."/>
            <person name="Morin E."/>
            <person name="Murat C."/>
            <person name="Sun H."/>
            <person name="Tunlid A."/>
            <person name="Henrissat B."/>
            <person name="Grigoriev I.V."/>
            <person name="Hibbett D.S."/>
            <person name="Martin F."/>
            <person name="Nordberg H.P."/>
            <person name="Cantor M.N."/>
            <person name="Hua S.X."/>
        </authorList>
    </citation>
    <scope>NUCLEOTIDE SEQUENCE [LARGE SCALE GENOMIC DNA]</scope>
    <source>
        <strain evidence="2 3">MUT 4182</strain>
    </source>
</reference>
<dbReference type="AlphaFoldDB" id="A0A0C3LIH9"/>
<reference evidence="3" key="2">
    <citation type="submission" date="2015-01" db="EMBL/GenBank/DDBJ databases">
        <title>Evolutionary Origins and Diversification of the Mycorrhizal Mutualists.</title>
        <authorList>
            <consortium name="DOE Joint Genome Institute"/>
            <consortium name="Mycorrhizal Genomics Consortium"/>
            <person name="Kohler A."/>
            <person name="Kuo A."/>
            <person name="Nagy L.G."/>
            <person name="Floudas D."/>
            <person name="Copeland A."/>
            <person name="Barry K.W."/>
            <person name="Cichocki N."/>
            <person name="Veneault-Fourrey C."/>
            <person name="LaButti K."/>
            <person name="Lindquist E.A."/>
            <person name="Lipzen A."/>
            <person name="Lundell T."/>
            <person name="Morin E."/>
            <person name="Murat C."/>
            <person name="Riley R."/>
            <person name="Ohm R."/>
            <person name="Sun H."/>
            <person name="Tunlid A."/>
            <person name="Henrissat B."/>
            <person name="Grigoriev I.V."/>
            <person name="Hibbett D.S."/>
            <person name="Martin F."/>
        </authorList>
    </citation>
    <scope>NUCLEOTIDE SEQUENCE [LARGE SCALE GENOMIC DNA]</scope>
    <source>
        <strain evidence="3">MUT 4182</strain>
    </source>
</reference>
<sequence length="180" mass="20160">MEQYSRIAVVRAAFFPDFRLWDFAHHLHQSPRIYPSVSKAYDYLHMAEWKEVRDSNAAMLTDSEDGWTEAIASPRSGIRSPFSEAATDSYVDVGVTGHSSPERSVSPFSLVSTESERFVPENGQELAAEESSQDGSAHGDNPFEDDNIPEDDDDDDDIPEDDDMGDIEDWDTQSIHTINA</sequence>
<evidence type="ECO:0000313" key="2">
    <source>
        <dbReference type="EMBL" id="KIO21232.1"/>
    </source>
</evidence>